<evidence type="ECO:0000313" key="13">
    <source>
        <dbReference type="EMBL" id="AXA22519.1"/>
    </source>
</evidence>
<feature type="domain" description="Trimeric autotransporter adhesin YadA-like stalk" evidence="12">
    <location>
        <begin position="2"/>
        <end position="39"/>
    </location>
</feature>
<dbReference type="Gene3D" id="2.20.70.140">
    <property type="match status" value="7"/>
</dbReference>
<dbReference type="Gene3D" id="1.20.5.170">
    <property type="match status" value="2"/>
</dbReference>
<name>A0ABN5MP23_ACTPL</name>
<keyword evidence="8" id="KW-0653">Protein transport</keyword>
<evidence type="ECO:0000256" key="4">
    <source>
        <dbReference type="ARBA" id="ARBA00022448"/>
    </source>
</evidence>
<evidence type="ECO:0000256" key="8">
    <source>
        <dbReference type="ARBA" id="ARBA00022927"/>
    </source>
</evidence>
<dbReference type="Proteomes" id="UP000251823">
    <property type="component" value="Chromosome"/>
</dbReference>
<dbReference type="Pfam" id="PF03895">
    <property type="entry name" value="YadA_anchor"/>
    <property type="match status" value="1"/>
</dbReference>
<keyword evidence="7" id="KW-0732">Signal</keyword>
<evidence type="ECO:0000256" key="9">
    <source>
        <dbReference type="ARBA" id="ARBA00023136"/>
    </source>
</evidence>
<dbReference type="InterPro" id="IPR045584">
    <property type="entry name" value="Pilin-like"/>
</dbReference>
<evidence type="ECO:0000256" key="5">
    <source>
        <dbReference type="ARBA" id="ARBA00022452"/>
    </source>
</evidence>
<reference evidence="14" key="2">
    <citation type="submission" date="2018-06" db="EMBL/GenBank/DDBJ databases">
        <title>Complete genome sequence of Actinobacillus pleuropneumoniae serotype 1 strain S4074 obtained by Oxford Nanopore and Illumina sequencing technologies.</title>
        <authorList>
            <person name="Dona V."/>
            <person name="Perreten V."/>
        </authorList>
    </citation>
    <scope>NUCLEOTIDE SEQUENCE [LARGE SCALE GENOMIC DNA]</scope>
    <source>
        <strain evidence="14">S4074</strain>
    </source>
</reference>
<evidence type="ECO:0000256" key="2">
    <source>
        <dbReference type="ARBA" id="ARBA00004442"/>
    </source>
</evidence>
<feature type="domain" description="Trimeric autotransporter adhesin YadA-like stalk" evidence="12">
    <location>
        <begin position="2072"/>
        <end position="2106"/>
    </location>
</feature>
<feature type="domain" description="Trimeric autotransporter adhesin YadA-like stalk" evidence="12">
    <location>
        <begin position="1226"/>
        <end position="1265"/>
    </location>
</feature>
<dbReference type="EMBL" id="CP030753">
    <property type="protein sequence ID" value="AXA22519.1"/>
    <property type="molecule type" value="Genomic_DNA"/>
</dbReference>
<evidence type="ECO:0000256" key="6">
    <source>
        <dbReference type="ARBA" id="ARBA00022692"/>
    </source>
</evidence>
<evidence type="ECO:0000256" key="1">
    <source>
        <dbReference type="ARBA" id="ARBA00004241"/>
    </source>
</evidence>
<feature type="domain" description="Trimeric autotransporter adhesin YadA-like stalk" evidence="12">
    <location>
        <begin position="1814"/>
        <end position="1858"/>
    </location>
</feature>
<keyword evidence="6" id="KW-0812">Transmembrane</keyword>
<dbReference type="Gene3D" id="2.150.10.10">
    <property type="entry name" value="Serralysin-like metalloprotease, C-terminal"/>
    <property type="match status" value="2"/>
</dbReference>
<evidence type="ECO:0000259" key="12">
    <source>
        <dbReference type="Pfam" id="PF05662"/>
    </source>
</evidence>
<reference evidence="13 14" key="1">
    <citation type="journal article" date="2018" name="Int J Genomics">
        <title>Comparative Genomics of the First and Complete Genome of "Actinobacillus porcitonsillarum" Supports the Novel Species Hypothesis.</title>
        <authorList>
            <person name="Dona V."/>
            <person name="Perreten V."/>
        </authorList>
    </citation>
    <scope>NUCLEOTIDE SEQUENCE [LARGE SCALE GENOMIC DNA]</scope>
    <source>
        <strain evidence="13 14">S4074</strain>
    </source>
</reference>
<gene>
    <name evidence="13" type="ORF">DRF63_00550</name>
</gene>
<evidence type="ECO:0000256" key="3">
    <source>
        <dbReference type="ARBA" id="ARBA00005848"/>
    </source>
</evidence>
<keyword evidence="5" id="KW-1134">Transmembrane beta strand</keyword>
<dbReference type="InterPro" id="IPR008635">
    <property type="entry name" value="Coiled_stalk_dom"/>
</dbReference>
<feature type="domain" description="Trimeric autotransporter adhesin YadA-like stalk" evidence="12">
    <location>
        <begin position="2207"/>
        <end position="2241"/>
    </location>
</feature>
<feature type="domain" description="Trimeric autotransporter adhesin YadA-like stalk" evidence="12">
    <location>
        <begin position="671"/>
        <end position="710"/>
    </location>
</feature>
<keyword evidence="4" id="KW-0813">Transport</keyword>
<evidence type="ECO:0000256" key="7">
    <source>
        <dbReference type="ARBA" id="ARBA00022729"/>
    </source>
</evidence>
<dbReference type="InterPro" id="IPR011049">
    <property type="entry name" value="Serralysin-like_metalloprot_C"/>
</dbReference>
<dbReference type="PANTHER" id="PTHR24637">
    <property type="entry name" value="COLLAGEN"/>
    <property type="match status" value="1"/>
</dbReference>
<evidence type="ECO:0000259" key="11">
    <source>
        <dbReference type="Pfam" id="PF03895"/>
    </source>
</evidence>
<comment type="subcellular location">
    <subcellularLocation>
        <location evidence="2">Cell outer membrane</location>
    </subcellularLocation>
    <subcellularLocation>
        <location evidence="1">Cell surface</location>
    </subcellularLocation>
</comment>
<dbReference type="InterPro" id="IPR005594">
    <property type="entry name" value="YadA_C"/>
</dbReference>
<evidence type="ECO:0000313" key="14">
    <source>
        <dbReference type="Proteomes" id="UP000251823"/>
    </source>
</evidence>
<dbReference type="SUPFAM" id="SSF101967">
    <property type="entry name" value="Adhesin YadA, collagen-binding domain"/>
    <property type="match status" value="5"/>
</dbReference>
<dbReference type="Gene3D" id="3.30.1300.30">
    <property type="entry name" value="GSPII I/J protein-like"/>
    <property type="match status" value="1"/>
</dbReference>
<dbReference type="SUPFAM" id="SSF54523">
    <property type="entry name" value="Pili subunits"/>
    <property type="match status" value="1"/>
</dbReference>
<comment type="similarity">
    <text evidence="3">Belongs to the autotransporter-2 (AT-2) (TC 1.B.40) family.</text>
</comment>
<keyword evidence="10" id="KW-0998">Cell outer membrane</keyword>
<sequence length="2321" mass="236135">MTNVAKGEKDSDAVNVSQLKEYVGDNSYNWTISDGTKNEAVADNGIVSVKGSANDNSATTPGIVTTLTGTDITVDLSTKTKDDIKQGVDANTTVNTKGLTFTADNAGVKTERKLGETLAINGDATLINTKVEDGKVSVTATDKLQTAVTSAESALQSIITTANGVDAQTVNKNSNKANFTNGKNIVLTPSTTGIEVATKDEVDFTTVNATTLNGTTIKSGDVVITKDGINAGNQTISNVKDGTISENSKEAVNGSQLYATNQNVTNNTNNIAKNTADIAKGTVYAGDVGNSFTRPLGETTNVKGGATDNLSDNNIGVVSDGKDTLTVKLAKTLTDLTSAEFGEKDSSDKTVINKDGVTVSSDKPEKEVSLTDKGLNNGNNQITNVTSGLVKRDGNPVELSKAEGDVLTNAVNVGDLKTTVTNLTEEGKGGGFGLTAEDNKDVKADLGKTVKVQGDGSVKTTVVEKDGQSALQVGLTENVTVGGQDKPGTITVKGENGKDGVSINGKDGSIGLTGAPGKDGQDAQATIKVVDGTKGLDGNNGKDGESKTRIVYEKPNGGGTEEIATLNDGLNFVGDKGQVIQKKLNETLAIKGNLDAAAVVTDKNLRVDNDKDKNGELIIKMAKSLTDLTNATFSSDDSNTVIGGNGLTITPKAGDEVSLTDKGLNNGNNTIINVAPGVNGTDAVNKDQLDGVNATANAGWNLTTNGDNTNASNVAPNSTVDLANTDGNIVITKAGNNVTFDLNNNLTVGGPGKDGKDGVDGQLGVQGKDGKTGVTLNGKDGSIGLTGPKGADGKDGANATISVVNGPVGVDGTDGKDGKDGMTRIVYTDPKGTTHNVSTLNDGLNFAGNQGDTIVKKLNETLTVKGALANTADASSENLRVDSQDGALVVKLAQNLANLTTATFGNTDTDKTVVSKDGVTISNGSDKDKTVSLTDKGLNNGNNQITNVTSGLTDSTGQKSDLANATTTNAVNVGDLKDTVNNLTNATTGGFGLKDDNNTEVKQDLGKTIQIKGKDGVTVTSNVADKSLEVALQGDVTVNGKDGKDGSIGVKGADGKDGTKITKDAVVFNGVDGKDGKDGQVSIKVEQGEKGIAGNDGANGTTKTRIVYEKPNGDKEQVATLNDGLNFVGDKGQVIQKKLNETLAIKGNLDANATVTDKNLRVDNDKDQNGELIIKMAKSLTDLTNATFSSGDINATIGGNGLTITPKGGDVVSLTDKGLNNGNNTITNVAPGVNGTDAVNKDQLDGVNATANAGWNLTTNGDNTNASNVAPNSTVDLANTDGNIVITKAGNNVTFDLNNNLTVGGPGKDGKDGVDGQLGVQGKDGKTGVTLNGKDGAIGINGKDGSNGSITVKQGKPGVDGKDGETKTRIVYETKDETGKPTTEEVATLNDGLKFVGDTGEVIAKKLNETLAIKGNLTATAAVTDKNLRVDNENGQLIVKMAKSLTDLTNATFGSDNSNTTIGGNGVTITPKGGDASNTVSLTDKGLNNGNNQVTNVSTGLKDRDGNNVTLANASGDVLNNAVNVGDLKDSVNNLTNATTGGFGLTDEKGNDVKADLGKTVTVRGDGSVKTEVVEKDGKKALQIGLTNNVTVGNDKEPGTITVKGENGKDGVSISGKDGISIKGENGQDAVSINGKDGNGAIAVNGKDGKTGVGLDGANGTIGINGKDGSNGTITLAKGEPGVDGKDGKTRIVYETKTPDGKTVTEEVATLKDGLKFVGNDGKVITKELNETLTIKGNLSTAADVTDKNLRVDNVDNALIIKMARTLTDLTNATFTNAGGDKSVVDGNGLTITPINGGKTVSLTTKGLDNGGNKVINVAAGDVNANSTDAVNGSQLYAVSEVANKGWKIQTNGNVSTNVKPGDTVNFADGKNIAITNDGTKVTVGLVKQVDLGTDGSIKAGDTFVDKDGVKVGDKVSLTKDGLTAGDVKISAETGINAGNKQITNVKSGLDGKKLSEAEGDTLTNAANIGDLQTAVSSVTDASQGGGFGLADDKGANVTQNLGKTIAVKGDGKNISTVVKGGALTVNLNKDVDLGKDGSVTTGNTKVSDKGVSFADSLVNLTSNGLDNGGNKVTNVKAGDVNANSTDAVNGSQLYATNQNVTNVQNEVAKGWNIEAGTVDGGKVFNASKTKVAMGDTVGVKAGKNIEITQDGSNIAIATSANPTFETVTTESVKVGKGDNTVAIETVTDKHGSALKVSGADGKSETRINNVADGKADNDAVNVRQLRGVAQNVANIDNRVSKLDKRVRGIGANAAAASSLPQVYIPGKSMVALAGGAYSGASAVAVGYSRASDNGKVILKVNGTANSAGHYSGGVGVGYQW</sequence>
<dbReference type="Pfam" id="PF05662">
    <property type="entry name" value="YadA_stalk"/>
    <property type="match status" value="7"/>
</dbReference>
<organism evidence="13 14">
    <name type="scientific">Actinobacillus pleuropneumoniae</name>
    <name type="common">Haemophilus pleuropneumoniae</name>
    <dbReference type="NCBI Taxonomy" id="715"/>
    <lineage>
        <taxon>Bacteria</taxon>
        <taxon>Pseudomonadati</taxon>
        <taxon>Pseudomonadota</taxon>
        <taxon>Gammaproteobacteria</taxon>
        <taxon>Pasteurellales</taxon>
        <taxon>Pasteurellaceae</taxon>
        <taxon>Actinobacillus</taxon>
    </lineage>
</organism>
<keyword evidence="14" id="KW-1185">Reference proteome</keyword>
<keyword evidence="9" id="KW-0472">Membrane</keyword>
<evidence type="ECO:0000256" key="10">
    <source>
        <dbReference type="ARBA" id="ARBA00023237"/>
    </source>
</evidence>
<feature type="domain" description="Trimeric autotransporter adhesin YadA-like C-terminal membrane anchor" evidence="11">
    <location>
        <begin position="2261"/>
        <end position="2321"/>
    </location>
</feature>
<accession>A0ABN5MP23</accession>
<proteinExistence type="inferred from homology"/>
<feature type="domain" description="Trimeric autotransporter adhesin YadA-like stalk" evidence="12">
    <location>
        <begin position="236"/>
        <end position="278"/>
    </location>
</feature>
<protein>
    <submittedName>
        <fullName evidence="13">Adhesin</fullName>
    </submittedName>
</protein>
<dbReference type="Gene3D" id="6.20.50.100">
    <property type="match status" value="3"/>
</dbReference>